<reference evidence="1 2" key="1">
    <citation type="journal article" date="2018" name="Sci. Rep.">
        <title>Genomic signatures of local adaptation to the degree of environmental predictability in rotifers.</title>
        <authorList>
            <person name="Franch-Gras L."/>
            <person name="Hahn C."/>
            <person name="Garcia-Roger E.M."/>
            <person name="Carmona M.J."/>
            <person name="Serra M."/>
            <person name="Gomez A."/>
        </authorList>
    </citation>
    <scope>NUCLEOTIDE SEQUENCE [LARGE SCALE GENOMIC DNA]</scope>
    <source>
        <strain evidence="1">HYR1</strain>
    </source>
</reference>
<sequence>MNFRLNNKFSDLTFVFLCKFSNSMVFLNFSNFSKNYKSFGLFVFINCINFEGDFLMYNGESFRASLNLTVLAKPSKMLKSPLF</sequence>
<gene>
    <name evidence="1" type="ORF">BpHYR1_016397</name>
</gene>
<dbReference type="Proteomes" id="UP000276133">
    <property type="component" value="Unassembled WGS sequence"/>
</dbReference>
<keyword evidence="2" id="KW-1185">Reference proteome</keyword>
<organism evidence="1 2">
    <name type="scientific">Brachionus plicatilis</name>
    <name type="common">Marine rotifer</name>
    <name type="synonym">Brachionus muelleri</name>
    <dbReference type="NCBI Taxonomy" id="10195"/>
    <lineage>
        <taxon>Eukaryota</taxon>
        <taxon>Metazoa</taxon>
        <taxon>Spiralia</taxon>
        <taxon>Gnathifera</taxon>
        <taxon>Rotifera</taxon>
        <taxon>Eurotatoria</taxon>
        <taxon>Monogononta</taxon>
        <taxon>Pseudotrocha</taxon>
        <taxon>Ploima</taxon>
        <taxon>Brachionidae</taxon>
        <taxon>Brachionus</taxon>
    </lineage>
</organism>
<accession>A0A3M7SX01</accession>
<name>A0A3M7SX01_BRAPC</name>
<protein>
    <submittedName>
        <fullName evidence="1">Uncharacterized protein</fullName>
    </submittedName>
</protein>
<proteinExistence type="predicted"/>
<comment type="caution">
    <text evidence="1">The sequence shown here is derived from an EMBL/GenBank/DDBJ whole genome shotgun (WGS) entry which is preliminary data.</text>
</comment>
<dbReference type="AlphaFoldDB" id="A0A3M7SX01"/>
<evidence type="ECO:0000313" key="2">
    <source>
        <dbReference type="Proteomes" id="UP000276133"/>
    </source>
</evidence>
<dbReference type="EMBL" id="REGN01000657">
    <property type="protein sequence ID" value="RNA40252.1"/>
    <property type="molecule type" value="Genomic_DNA"/>
</dbReference>
<evidence type="ECO:0000313" key="1">
    <source>
        <dbReference type="EMBL" id="RNA40252.1"/>
    </source>
</evidence>